<dbReference type="EMBL" id="JACBNQ010000001">
    <property type="protein sequence ID" value="NYB72823.1"/>
    <property type="molecule type" value="Genomic_DNA"/>
</dbReference>
<comment type="caution">
    <text evidence="1">The sequence shown here is derived from an EMBL/GenBank/DDBJ whole genome shotgun (WGS) entry which is preliminary data.</text>
</comment>
<name>A0A974BGT6_SEDHY</name>
<dbReference type="Proteomes" id="UP000611629">
    <property type="component" value="Unassembled WGS sequence"/>
</dbReference>
<dbReference type="Pfam" id="PF05973">
    <property type="entry name" value="Gp49"/>
    <property type="match status" value="1"/>
</dbReference>
<evidence type="ECO:0000313" key="1">
    <source>
        <dbReference type="EMBL" id="NYB72823.1"/>
    </source>
</evidence>
<dbReference type="InterPro" id="IPR009241">
    <property type="entry name" value="HigB-like"/>
</dbReference>
<dbReference type="RefSeq" id="WP_179236497.1">
    <property type="nucleotide sequence ID" value="NZ_JACBNQ010000001.1"/>
</dbReference>
<evidence type="ECO:0000313" key="2">
    <source>
        <dbReference type="Proteomes" id="UP000611629"/>
    </source>
</evidence>
<keyword evidence="2" id="KW-1185">Reference proteome</keyword>
<gene>
    <name evidence="1" type="ORF">HZF24_01565</name>
</gene>
<reference evidence="1" key="1">
    <citation type="submission" date="2020-07" db="EMBL/GenBank/DDBJ databases">
        <title>Genomic analysis of a strain of Sedimentibacter Hydroxybenzoicus DSM7310.</title>
        <authorList>
            <person name="Ma S."/>
        </authorList>
    </citation>
    <scope>NUCLEOTIDE SEQUENCE</scope>
    <source>
        <strain evidence="1">DSM 7310</strain>
    </source>
</reference>
<sequence>MYNIEIYEDKNGDSPIANYLEELNKKAKNSKEHRLRLKKIAEYIELLKSYGTRAGLPATKHLDGDIWELRPMNDRILFIYWKDNVFVLLHHFIKKTQKTPQREIDRAKRNLKDFLERSE</sequence>
<dbReference type="AlphaFoldDB" id="A0A974BGT6"/>
<organism evidence="1 2">
    <name type="scientific">Sedimentibacter hydroxybenzoicus DSM 7310</name>
    <dbReference type="NCBI Taxonomy" id="1123245"/>
    <lineage>
        <taxon>Bacteria</taxon>
        <taxon>Bacillati</taxon>
        <taxon>Bacillota</taxon>
        <taxon>Tissierellia</taxon>
        <taxon>Sedimentibacter</taxon>
    </lineage>
</organism>
<accession>A0A974BGT6</accession>
<protein>
    <submittedName>
        <fullName evidence="1">Type II toxin-antitoxin system RelE/ParE family toxin</fullName>
    </submittedName>
</protein>
<proteinExistence type="predicted"/>